<protein>
    <submittedName>
        <fullName evidence="4">Oxidoreductase</fullName>
    </submittedName>
</protein>
<evidence type="ECO:0000313" key="5">
    <source>
        <dbReference type="Proteomes" id="UP000051790"/>
    </source>
</evidence>
<dbReference type="OrthoDB" id="9778052at2"/>
<accession>A0A0R1QFV7</accession>
<proteinExistence type="inferred from homology"/>
<sequence>MSELTLVTGGNGFLALHIIQQLLANDHPVRATLRNLNKADAVRQTLAATGVSIKHLSFVQADLLNDADWPQAMQGVTHVMSVAAPVFVNGETTTDEMNQTAKNGTLRILKAAEVAGVKRVIMTANFGAVGFSNHSTRPTTEADWTDPNEPGLSDYERSKLLAERAAWAFAREEHLDFATVAAGAMLGKPLDEHVSGSFGLVNQLLDGSSKFIPDIEFVISNVADVANAHVRALFTPAASDQRFLATNGAITLPQIADLIRNQRPALATKLPHHILPAWVIRLAAPFNAQARNGKLFLSINHHPSTQNAQQRLGWQAQHSVTETILATVDALQD</sequence>
<dbReference type="RefSeq" id="WP_054718229.1">
    <property type="nucleotide sequence ID" value="NZ_AZEU01000197.1"/>
</dbReference>
<dbReference type="AlphaFoldDB" id="A0A0R1QFV7"/>
<evidence type="ECO:0000256" key="1">
    <source>
        <dbReference type="ARBA" id="ARBA00023002"/>
    </source>
</evidence>
<gene>
    <name evidence="4" type="ORF">FD01_GL001688</name>
</gene>
<dbReference type="InterPro" id="IPR050425">
    <property type="entry name" value="NAD(P)_dehydrat-like"/>
</dbReference>
<reference evidence="4 5" key="1">
    <citation type="journal article" date="2015" name="Genome Announc.">
        <title>Expanding the biotechnology potential of lactobacilli through comparative genomics of 213 strains and associated genera.</title>
        <authorList>
            <person name="Sun Z."/>
            <person name="Harris H.M."/>
            <person name="McCann A."/>
            <person name="Guo C."/>
            <person name="Argimon S."/>
            <person name="Zhang W."/>
            <person name="Yang X."/>
            <person name="Jeffery I.B."/>
            <person name="Cooney J.C."/>
            <person name="Kagawa T.F."/>
            <person name="Liu W."/>
            <person name="Song Y."/>
            <person name="Salvetti E."/>
            <person name="Wrobel A."/>
            <person name="Rasinkangas P."/>
            <person name="Parkhill J."/>
            <person name="Rea M.C."/>
            <person name="O'Sullivan O."/>
            <person name="Ritari J."/>
            <person name="Douillard F.P."/>
            <person name="Paul Ross R."/>
            <person name="Yang R."/>
            <person name="Briner A.E."/>
            <person name="Felis G.E."/>
            <person name="de Vos W.M."/>
            <person name="Barrangou R."/>
            <person name="Klaenhammer T.R."/>
            <person name="Caufield P.W."/>
            <person name="Cui Y."/>
            <person name="Zhang H."/>
            <person name="O'Toole P.W."/>
        </authorList>
    </citation>
    <scope>NUCLEOTIDE SEQUENCE [LARGE SCALE GENOMIC DNA]</scope>
    <source>
        <strain evidence="4 5">DSM 13343</strain>
    </source>
</reference>
<dbReference type="Pfam" id="PF01370">
    <property type="entry name" value="Epimerase"/>
    <property type="match status" value="1"/>
</dbReference>
<dbReference type="InterPro" id="IPR001509">
    <property type="entry name" value="Epimerase_deHydtase"/>
</dbReference>
<dbReference type="PANTHER" id="PTHR10366">
    <property type="entry name" value="NAD DEPENDENT EPIMERASE/DEHYDRATASE"/>
    <property type="match status" value="1"/>
</dbReference>
<dbReference type="Gene3D" id="3.40.50.720">
    <property type="entry name" value="NAD(P)-binding Rossmann-like Domain"/>
    <property type="match status" value="1"/>
</dbReference>
<evidence type="ECO:0000256" key="2">
    <source>
        <dbReference type="ARBA" id="ARBA00023445"/>
    </source>
</evidence>
<dbReference type="Proteomes" id="UP000051790">
    <property type="component" value="Unassembled WGS sequence"/>
</dbReference>
<dbReference type="PATRIC" id="fig|1423769.4.peg.1805"/>
<dbReference type="GO" id="GO:0016616">
    <property type="term" value="F:oxidoreductase activity, acting on the CH-OH group of donors, NAD or NADP as acceptor"/>
    <property type="evidence" value="ECO:0007669"/>
    <property type="project" value="TreeGrafter"/>
</dbReference>
<dbReference type="EMBL" id="AZEU01000197">
    <property type="protein sequence ID" value="KRL43441.1"/>
    <property type="molecule type" value="Genomic_DNA"/>
</dbReference>
<dbReference type="InterPro" id="IPR036291">
    <property type="entry name" value="NAD(P)-bd_dom_sf"/>
</dbReference>
<feature type="domain" description="NAD-dependent epimerase/dehydratase" evidence="3">
    <location>
        <begin position="6"/>
        <end position="238"/>
    </location>
</feature>
<keyword evidence="5" id="KW-1185">Reference proteome</keyword>
<evidence type="ECO:0000259" key="3">
    <source>
        <dbReference type="Pfam" id="PF01370"/>
    </source>
</evidence>
<dbReference type="PANTHER" id="PTHR10366:SF564">
    <property type="entry name" value="STEROL-4-ALPHA-CARBOXYLATE 3-DEHYDROGENASE, DECARBOXYLATING"/>
    <property type="match status" value="1"/>
</dbReference>
<comment type="caution">
    <text evidence="4">The sequence shown here is derived from an EMBL/GenBank/DDBJ whole genome shotgun (WGS) entry which is preliminary data.</text>
</comment>
<keyword evidence="1" id="KW-0560">Oxidoreductase</keyword>
<name>A0A0R1QFV7_9LACO</name>
<dbReference type="SUPFAM" id="SSF51735">
    <property type="entry name" value="NAD(P)-binding Rossmann-fold domains"/>
    <property type="match status" value="1"/>
</dbReference>
<evidence type="ECO:0000313" key="4">
    <source>
        <dbReference type="EMBL" id="KRL43441.1"/>
    </source>
</evidence>
<comment type="similarity">
    <text evidence="2">Belongs to the NAD(P)-dependent epimerase/dehydratase family. Dihydroflavonol-4-reductase subfamily.</text>
</comment>
<organism evidence="4 5">
    <name type="scientific">Lacticaseibacillus manihotivorans DSM 13343 = JCM 12514</name>
    <dbReference type="NCBI Taxonomy" id="1423769"/>
    <lineage>
        <taxon>Bacteria</taxon>
        <taxon>Bacillati</taxon>
        <taxon>Bacillota</taxon>
        <taxon>Bacilli</taxon>
        <taxon>Lactobacillales</taxon>
        <taxon>Lactobacillaceae</taxon>
        <taxon>Lacticaseibacillus</taxon>
    </lineage>
</organism>